<dbReference type="GO" id="GO:0043917">
    <property type="term" value="F:ribose 1,5-bisphosphate isomerase activity"/>
    <property type="evidence" value="ECO:0007669"/>
    <property type="project" value="UniProtKB-UniRule"/>
</dbReference>
<dbReference type="NCBIfam" id="TIGR00524">
    <property type="entry name" value="eIF-2B_rel"/>
    <property type="match status" value="1"/>
</dbReference>
<feature type="binding site" evidence="4">
    <location>
        <position position="230"/>
    </location>
    <ligand>
        <name>substrate</name>
    </ligand>
</feature>
<feature type="binding site" evidence="4">
    <location>
        <position position="59"/>
    </location>
    <ligand>
        <name>substrate</name>
    </ligand>
</feature>
<proteinExistence type="inferred from homology"/>
<dbReference type="InterPro" id="IPR042529">
    <property type="entry name" value="IF_2B-like_C"/>
</dbReference>
<dbReference type="NCBIfam" id="TIGR00511">
    <property type="entry name" value="ribulose_e2b2"/>
    <property type="match status" value="1"/>
</dbReference>
<sequence length="319" mass="34540">MVLTKTADDISSMRIRGAGRIARTAAGALQEYGTSLDCDTLAAFVREMENAADILCGTRPTAVSLPNAVRFVMQGVQGSTTLEEAQGALNKRAVEFIRDSLAAVGKIAEIAARQIPDDAVIMTHCNSEAAIACIIRAHELGKVREVYATEVRPRNQGYITIQMLSDAGIPVNFIVDSAARMFMPKVDLVITGTDAVTANGAVVNKIGTSQIALCAHEARKPFIVAAETYKFAPRTILGERIPIEYRPIEEVIGSERQLPAGVVVKNPAFDVTPPAYVDLIVTEIGAFAPSYAPFVIRDHLGWDTSEFQKDYAFTHHYGE</sequence>
<evidence type="ECO:0000313" key="5">
    <source>
        <dbReference type="EMBL" id="MDE4908988.1"/>
    </source>
</evidence>
<dbReference type="InterPro" id="IPR000649">
    <property type="entry name" value="IF-2B-related"/>
</dbReference>
<dbReference type="Proteomes" id="UP001143747">
    <property type="component" value="Unassembled WGS sequence"/>
</dbReference>
<comment type="similarity">
    <text evidence="1 4">Belongs to the eIF-2B alpha/beta/delta subunits family. R15P isomerase subfamily.</text>
</comment>
<dbReference type="GO" id="GO:0019509">
    <property type="term" value="P:L-methionine salvage from methylthioadenosine"/>
    <property type="evidence" value="ECO:0007669"/>
    <property type="project" value="TreeGrafter"/>
</dbReference>
<comment type="miscellaneous">
    <text evidence="4">Reaction proceeds via a cis-phosphoenolate intermediate.</text>
</comment>
<name>A0A9Q4KR54_9EURY</name>
<comment type="function">
    <text evidence="4">Catalyzes the isomerization of ribose 1,5-bisphosphate (R15P) to ribulose 1,5-bisphosphate (RuBP), the CO(2) acceptor and substrate for RubisCO. Functions in an archaeal AMP degradation pathway, together with AMP phosphorylase and RubisCO.</text>
</comment>
<dbReference type="Gene3D" id="1.20.120.420">
    <property type="entry name" value="translation initiation factor eif-2b, domain 1"/>
    <property type="match status" value="1"/>
</dbReference>
<gene>
    <name evidence="5" type="ORF">L0665_10250</name>
</gene>
<dbReference type="PANTHER" id="PTHR43475">
    <property type="entry name" value="METHYLTHIORIBOSE-1-PHOSPHATE ISOMERASE"/>
    <property type="match status" value="1"/>
</dbReference>
<evidence type="ECO:0000313" key="6">
    <source>
        <dbReference type="Proteomes" id="UP001143747"/>
    </source>
</evidence>
<reference evidence="5" key="1">
    <citation type="submission" date="2022-01" db="EMBL/GenBank/DDBJ databases">
        <title>Draft genome of Methanogenium marinum DSM 15558.</title>
        <authorList>
            <person name="Chen S.-C."/>
            <person name="You Y.-T."/>
        </authorList>
    </citation>
    <scope>NUCLEOTIDE SEQUENCE</scope>
    <source>
        <strain evidence="5">DSM 15558</strain>
    </source>
</reference>
<protein>
    <recommendedName>
        <fullName evidence="4">Ribose 1,5-bisphosphate isomerase</fullName>
        <shortName evidence="4">R15P isomerase</shortName>
        <shortName evidence="4">R15Pi</shortName>
        <ecNumber evidence="4">5.3.1.29</ecNumber>
    </recommendedName>
    <alternativeName>
        <fullName evidence="4">Ribulose 1,5-bisphosphate synthase</fullName>
        <shortName evidence="4">RuBP synthase</shortName>
    </alternativeName>
</protein>
<evidence type="ECO:0000256" key="3">
    <source>
        <dbReference type="ARBA" id="ARBA00023277"/>
    </source>
</evidence>
<feature type="active site" description="Proton acceptor" evidence="4">
    <location>
        <position position="125"/>
    </location>
</feature>
<comment type="catalytic activity">
    <reaction evidence="4">
        <text>alpha-D-ribose 1,5-bisphosphate = D-ribulose 1,5-bisphosphate</text>
        <dbReference type="Rhea" id="RHEA:32243"/>
        <dbReference type="ChEBI" id="CHEBI:57870"/>
        <dbReference type="ChEBI" id="CHEBI:68688"/>
        <dbReference type="EC" id="5.3.1.29"/>
    </reaction>
</comment>
<dbReference type="Pfam" id="PF01008">
    <property type="entry name" value="IF-2B"/>
    <property type="match status" value="1"/>
</dbReference>
<accession>A0A9Q4KR54</accession>
<dbReference type="EC" id="5.3.1.29" evidence="4"/>
<dbReference type="GO" id="GO:0019323">
    <property type="term" value="P:pentose catabolic process"/>
    <property type="evidence" value="ECO:0007669"/>
    <property type="project" value="UniProtKB-UniRule"/>
</dbReference>
<comment type="caution">
    <text evidence="4">Lacks conserved residue(s) required for the propagation of feature annotation.</text>
</comment>
<dbReference type="GO" id="GO:0046523">
    <property type="term" value="F:S-methyl-5-thioribose-1-phosphate isomerase activity"/>
    <property type="evidence" value="ECO:0007669"/>
    <property type="project" value="TreeGrafter"/>
</dbReference>
<keyword evidence="2 4" id="KW-0413">Isomerase</keyword>
<dbReference type="InterPro" id="IPR005250">
    <property type="entry name" value="R15Pi"/>
</dbReference>
<dbReference type="PANTHER" id="PTHR43475:SF2">
    <property type="entry name" value="RIBOSE 1,5-BISPHOSPHATE ISOMERASE"/>
    <property type="match status" value="1"/>
</dbReference>
<dbReference type="InterPro" id="IPR011559">
    <property type="entry name" value="Initiation_fac_2B_a/b/d"/>
</dbReference>
<dbReference type="HAMAP" id="MF_02230">
    <property type="entry name" value="R15P_isomerase"/>
    <property type="match status" value="1"/>
</dbReference>
<dbReference type="InterPro" id="IPR037171">
    <property type="entry name" value="NagB/RpiA_transferase-like"/>
</dbReference>
<comment type="caution">
    <text evidence="5">The sequence shown here is derived from an EMBL/GenBank/DDBJ whole genome shotgun (WGS) entry which is preliminary data.</text>
</comment>
<feature type="binding site" evidence="4">
    <location>
        <begin position="16"/>
        <end position="19"/>
    </location>
    <ligand>
        <name>substrate</name>
    </ligand>
</feature>
<dbReference type="EMBL" id="JAKELO010000002">
    <property type="protein sequence ID" value="MDE4908988.1"/>
    <property type="molecule type" value="Genomic_DNA"/>
</dbReference>
<evidence type="ECO:0000256" key="4">
    <source>
        <dbReference type="HAMAP-Rule" id="MF_02230"/>
    </source>
</evidence>
<dbReference type="InterPro" id="IPR027363">
    <property type="entry name" value="M1Pi_N"/>
</dbReference>
<keyword evidence="6" id="KW-1185">Reference proteome</keyword>
<feature type="binding site" evidence="4">
    <location>
        <begin position="204"/>
        <end position="205"/>
    </location>
    <ligand>
        <name>substrate</name>
    </ligand>
</feature>
<evidence type="ECO:0000256" key="1">
    <source>
        <dbReference type="ARBA" id="ARBA00009229"/>
    </source>
</evidence>
<dbReference type="AlphaFoldDB" id="A0A9Q4KR54"/>
<evidence type="ECO:0000256" key="2">
    <source>
        <dbReference type="ARBA" id="ARBA00023235"/>
    </source>
</evidence>
<dbReference type="Gene3D" id="3.40.50.10470">
    <property type="entry name" value="Translation initiation factor eif-2b, domain 2"/>
    <property type="match status" value="1"/>
</dbReference>
<keyword evidence="3 4" id="KW-0119">Carbohydrate metabolism</keyword>
<feature type="active site" description="Proton donor" evidence="4">
    <location>
        <position position="194"/>
    </location>
</feature>
<dbReference type="SUPFAM" id="SSF100950">
    <property type="entry name" value="NagB/RpiA/CoA transferase-like"/>
    <property type="match status" value="1"/>
</dbReference>
<organism evidence="5 6">
    <name type="scientific">Methanogenium marinum</name>
    <dbReference type="NCBI Taxonomy" id="348610"/>
    <lineage>
        <taxon>Archaea</taxon>
        <taxon>Methanobacteriati</taxon>
        <taxon>Methanobacteriota</taxon>
        <taxon>Stenosarchaea group</taxon>
        <taxon>Methanomicrobia</taxon>
        <taxon>Methanomicrobiales</taxon>
        <taxon>Methanomicrobiaceae</taxon>
        <taxon>Methanogenium</taxon>
    </lineage>
</organism>